<name>A0A3L8T1B6_CHLGU</name>
<protein>
    <submittedName>
        <fullName evidence="2">Uncharacterized protein</fullName>
    </submittedName>
</protein>
<dbReference type="EMBL" id="QUSF01000001">
    <property type="protein sequence ID" value="RLW13295.1"/>
    <property type="molecule type" value="Genomic_DNA"/>
</dbReference>
<dbReference type="Proteomes" id="UP000276834">
    <property type="component" value="Unassembled WGS sequence"/>
</dbReference>
<evidence type="ECO:0000313" key="3">
    <source>
        <dbReference type="Proteomes" id="UP000276834"/>
    </source>
</evidence>
<feature type="region of interest" description="Disordered" evidence="1">
    <location>
        <begin position="46"/>
        <end position="80"/>
    </location>
</feature>
<feature type="compositionally biased region" description="Low complexity" evidence="1">
    <location>
        <begin position="59"/>
        <end position="78"/>
    </location>
</feature>
<comment type="caution">
    <text evidence="2">The sequence shown here is derived from an EMBL/GenBank/DDBJ whole genome shotgun (WGS) entry which is preliminary data.</text>
</comment>
<proteinExistence type="predicted"/>
<gene>
    <name evidence="2" type="ORF">DV515_00000513</name>
</gene>
<reference evidence="2 3" key="1">
    <citation type="journal article" date="2018" name="Proc. R. Soc. B">
        <title>A non-coding region near Follistatin controls head colour polymorphism in the Gouldian finch.</title>
        <authorList>
            <person name="Toomey M.B."/>
            <person name="Marques C.I."/>
            <person name="Andrade P."/>
            <person name="Araujo P.M."/>
            <person name="Sabatino S."/>
            <person name="Gazda M.A."/>
            <person name="Afonso S."/>
            <person name="Lopes R.J."/>
            <person name="Corbo J.C."/>
            <person name="Carneiro M."/>
        </authorList>
    </citation>
    <scope>NUCLEOTIDE SEQUENCE [LARGE SCALE GENOMIC DNA]</scope>
    <source>
        <strain evidence="2">Red01</strain>
        <tissue evidence="2">Muscle</tissue>
    </source>
</reference>
<accession>A0A3L8T1B6</accession>
<keyword evidence="3" id="KW-1185">Reference proteome</keyword>
<dbReference type="AlphaFoldDB" id="A0A3L8T1B6"/>
<evidence type="ECO:0000256" key="1">
    <source>
        <dbReference type="SAM" id="MobiDB-lite"/>
    </source>
</evidence>
<evidence type="ECO:0000313" key="2">
    <source>
        <dbReference type="EMBL" id="RLW13295.1"/>
    </source>
</evidence>
<organism evidence="2 3">
    <name type="scientific">Chloebia gouldiae</name>
    <name type="common">Gouldian finch</name>
    <name type="synonym">Erythrura gouldiae</name>
    <dbReference type="NCBI Taxonomy" id="44316"/>
    <lineage>
        <taxon>Eukaryota</taxon>
        <taxon>Metazoa</taxon>
        <taxon>Chordata</taxon>
        <taxon>Craniata</taxon>
        <taxon>Vertebrata</taxon>
        <taxon>Euteleostomi</taxon>
        <taxon>Archelosauria</taxon>
        <taxon>Archosauria</taxon>
        <taxon>Dinosauria</taxon>
        <taxon>Saurischia</taxon>
        <taxon>Theropoda</taxon>
        <taxon>Coelurosauria</taxon>
        <taxon>Aves</taxon>
        <taxon>Neognathae</taxon>
        <taxon>Neoaves</taxon>
        <taxon>Telluraves</taxon>
        <taxon>Australaves</taxon>
        <taxon>Passeriformes</taxon>
        <taxon>Passeroidea</taxon>
        <taxon>Passeridae</taxon>
        <taxon>Chloebia</taxon>
    </lineage>
</organism>
<sequence>MGLCVLCVPSVRPQWFHSAAPDGSVCALRVLCLYSVCTLCAPCARSGSTARLTPGKAPAGSRAASSGQTGRSGSGTSRKPCVNIQTACYSYLPATLQ</sequence>